<dbReference type="Gene3D" id="2.40.420.20">
    <property type="match status" value="1"/>
</dbReference>
<dbReference type="Gene3D" id="2.40.50.100">
    <property type="match status" value="1"/>
</dbReference>
<dbReference type="EMBL" id="SMGO01000001">
    <property type="protein sequence ID" value="TCK85717.1"/>
    <property type="molecule type" value="Genomic_DNA"/>
</dbReference>
<dbReference type="RefSeq" id="WP_132222141.1">
    <property type="nucleotide sequence ID" value="NZ_SMGO01000001.1"/>
</dbReference>
<feature type="domain" description="CusB-like three alpha-helical bundle" evidence="2">
    <location>
        <begin position="120"/>
        <end position="167"/>
    </location>
</feature>
<evidence type="ECO:0000313" key="5">
    <source>
        <dbReference type="Proteomes" id="UP000294616"/>
    </source>
</evidence>
<dbReference type="Gene3D" id="6.10.140.730">
    <property type="match status" value="1"/>
</dbReference>
<feature type="domain" description="CusB-like barrel-sandwich hybrid" evidence="3">
    <location>
        <begin position="86"/>
        <end position="212"/>
    </location>
</feature>
<dbReference type="InterPro" id="IPR058791">
    <property type="entry name" value="3HB_CusB"/>
</dbReference>
<dbReference type="AlphaFoldDB" id="A0A4R1M2Q8"/>
<organism evidence="4 5">
    <name type="scientific">Albibacterium bauzanense</name>
    <dbReference type="NCBI Taxonomy" id="653929"/>
    <lineage>
        <taxon>Bacteria</taxon>
        <taxon>Pseudomonadati</taxon>
        <taxon>Bacteroidota</taxon>
        <taxon>Sphingobacteriia</taxon>
        <taxon>Sphingobacteriales</taxon>
        <taxon>Sphingobacteriaceae</taxon>
        <taxon>Albibacterium</taxon>
    </lineage>
</organism>
<dbReference type="GO" id="GO:0046914">
    <property type="term" value="F:transition metal ion binding"/>
    <property type="evidence" value="ECO:0007669"/>
    <property type="project" value="TreeGrafter"/>
</dbReference>
<evidence type="ECO:0000256" key="1">
    <source>
        <dbReference type="ARBA" id="ARBA00022448"/>
    </source>
</evidence>
<reference evidence="4 5" key="1">
    <citation type="submission" date="2019-03" db="EMBL/GenBank/DDBJ databases">
        <title>Genomic Encyclopedia of Archaeal and Bacterial Type Strains, Phase II (KMG-II): from individual species to whole genera.</title>
        <authorList>
            <person name="Goeker M."/>
        </authorList>
    </citation>
    <scope>NUCLEOTIDE SEQUENCE [LARGE SCALE GENOMIC DNA]</scope>
    <source>
        <strain evidence="4 5">DSM 22554</strain>
    </source>
</reference>
<sequence>MKKNYLGSLFTFLCIIFLASSCKQKVTEHTVLHSGEELSDDIKKSIQLVNGRIVSQAPVIYADSGSKVLELEIQGRIVYDTREKTMISSRVAGRIEKLNIKYNYQPVRKGQLIMEVYSPDLVAAQRELLFLQNGDSGDVKSSAMKKLLYLGMSQSQIDRVLKSGTPEYRVGVYSPVNGFIVENGSSTTMDQEASAVMVREGQYLNAGESVFTVYGNSGLVAEFSLDPGNASLIKKDQRILFSSLRNPDDSFVENVDLIQPIFREGENFTLVRIYVPSEGFIIGEMLQAKVPIFIKNSLWLPQSSVIDLGMESVVFVKEGDVFVPKKIEVGAKVGGLVQVLTAINEWEIAEDASYLMDSESFIALKESK</sequence>
<keyword evidence="5" id="KW-1185">Reference proteome</keyword>
<dbReference type="GO" id="GO:0060003">
    <property type="term" value="P:copper ion export"/>
    <property type="evidence" value="ECO:0007669"/>
    <property type="project" value="TreeGrafter"/>
</dbReference>
<dbReference type="PANTHER" id="PTHR30097">
    <property type="entry name" value="CATION EFFLUX SYSTEM PROTEIN CUSB"/>
    <property type="match status" value="1"/>
</dbReference>
<protein>
    <submittedName>
        <fullName evidence="4">Multidrug efflux pump subunit AcrA (Membrane-fusion protein)</fullName>
    </submittedName>
</protein>
<dbReference type="PROSITE" id="PS51257">
    <property type="entry name" value="PROKAR_LIPOPROTEIN"/>
    <property type="match status" value="1"/>
</dbReference>
<dbReference type="Proteomes" id="UP000294616">
    <property type="component" value="Unassembled WGS sequence"/>
</dbReference>
<dbReference type="InterPro" id="IPR058790">
    <property type="entry name" value="BSH_CusB"/>
</dbReference>
<dbReference type="GO" id="GO:0030288">
    <property type="term" value="C:outer membrane-bounded periplasmic space"/>
    <property type="evidence" value="ECO:0007669"/>
    <property type="project" value="TreeGrafter"/>
</dbReference>
<dbReference type="GO" id="GO:0015679">
    <property type="term" value="P:plasma membrane copper ion transport"/>
    <property type="evidence" value="ECO:0007669"/>
    <property type="project" value="TreeGrafter"/>
</dbReference>
<gene>
    <name evidence="4" type="ORF">C8N28_1029</name>
</gene>
<comment type="caution">
    <text evidence="4">The sequence shown here is derived from an EMBL/GenBank/DDBJ whole genome shotgun (WGS) entry which is preliminary data.</text>
</comment>
<evidence type="ECO:0000313" key="4">
    <source>
        <dbReference type="EMBL" id="TCK85717.1"/>
    </source>
</evidence>
<name>A0A4R1M2Q8_9SPHI</name>
<accession>A0A4R1M2Q8</accession>
<evidence type="ECO:0000259" key="2">
    <source>
        <dbReference type="Pfam" id="PF25869"/>
    </source>
</evidence>
<proteinExistence type="predicted"/>
<dbReference type="InterPro" id="IPR051909">
    <property type="entry name" value="MFP_Cation_Efflux"/>
</dbReference>
<keyword evidence="1" id="KW-0813">Transport</keyword>
<dbReference type="OrthoDB" id="9806939at2"/>
<dbReference type="Pfam" id="PF25869">
    <property type="entry name" value="3HB_CusB"/>
    <property type="match status" value="1"/>
</dbReference>
<evidence type="ECO:0000259" key="3">
    <source>
        <dbReference type="Pfam" id="PF25919"/>
    </source>
</evidence>
<dbReference type="PANTHER" id="PTHR30097:SF15">
    <property type="entry name" value="CATION EFFLUX SYSTEM PROTEIN CUSB"/>
    <property type="match status" value="1"/>
</dbReference>
<dbReference type="Pfam" id="PF25919">
    <property type="entry name" value="BSH_CusB"/>
    <property type="match status" value="1"/>
</dbReference>